<dbReference type="Proteomes" id="UP000319499">
    <property type="component" value="Unassembled WGS sequence"/>
</dbReference>
<dbReference type="EMBL" id="SELH01000026">
    <property type="protein sequence ID" value="TWP26109.1"/>
    <property type="molecule type" value="Genomic_DNA"/>
</dbReference>
<gene>
    <name evidence="1" type="ORF">ETU09_10420</name>
</gene>
<keyword evidence="2" id="KW-1185">Reference proteome</keyword>
<dbReference type="RefSeq" id="WP_146293507.1">
    <property type="nucleotide sequence ID" value="NZ_SELH01000026.1"/>
</dbReference>
<dbReference type="AlphaFoldDB" id="A0A563D7R2"/>
<dbReference type="OrthoDB" id="10020761at2"/>
<evidence type="ECO:0000313" key="1">
    <source>
        <dbReference type="EMBL" id="TWP26109.1"/>
    </source>
</evidence>
<proteinExistence type="predicted"/>
<evidence type="ECO:0000313" key="2">
    <source>
        <dbReference type="Proteomes" id="UP000319499"/>
    </source>
</evidence>
<protein>
    <submittedName>
        <fullName evidence="1">Uncharacterized protein</fullName>
    </submittedName>
</protein>
<accession>A0A563D7R2</accession>
<organism evidence="1 2">
    <name type="scientific">Apibacter muscae</name>
    <dbReference type="NCBI Taxonomy" id="2509004"/>
    <lineage>
        <taxon>Bacteria</taxon>
        <taxon>Pseudomonadati</taxon>
        <taxon>Bacteroidota</taxon>
        <taxon>Flavobacteriia</taxon>
        <taxon>Flavobacteriales</taxon>
        <taxon>Weeksellaceae</taxon>
        <taxon>Apibacter</taxon>
    </lineage>
</organism>
<name>A0A563D7R2_9FLAO</name>
<comment type="caution">
    <text evidence="1">The sequence shown here is derived from an EMBL/GenBank/DDBJ whole genome shotgun (WGS) entry which is preliminary data.</text>
</comment>
<sequence>MIILYKKSSESTYKELPASPFIFLTLEAAVSYDFIIKENEAVYWSLYDQKNNPVYRNVYKKGTPLKLTTSSQFAGKATVYLIATSAGKISGITISSQAQKLIKESSWMKLSEGKTNIKNIKNGAAYGEILILKMLTWGLNGEEVVVEIREYVDTKTYHYVAEYPAKVVNGEIYLLLLDTRSWQISRKTGCYYVLVKLKGNQDYILDSGNRNYHANYLYLENRAIYEPPKPKIPNNQTATTVPVPKQAPGDKKYVFYYKGTKKWGQLQKYDKNGELDIGVRYDRLTEQELNDHATEVGKYAYNTYSFSLEATKMDYEYTAGVRVVVSGDIADRVINNFYHGNGRKLSFKGNEKIEKDLKKYPYFQQYFKNYLEVIKYMLKEKTIQTKDGEEIIEIFQNKLNIKQFRPNFSIEKDILTYDFYGIMGGTQTVKVDLEIEEQFPGTYKVKTEMYIGDWYGADWDDLNGTGIKKYAVSLKAFFVLQHYFGCRPFETEIYYKSTDYITL</sequence>
<reference evidence="1 2" key="1">
    <citation type="submission" date="2019-02" db="EMBL/GenBank/DDBJ databases">
        <title>Apibacter muscae sp. nov.: a novel member of the house fly microbiota.</title>
        <authorList>
            <person name="Park R."/>
        </authorList>
    </citation>
    <scope>NUCLEOTIDE SEQUENCE [LARGE SCALE GENOMIC DNA]</scope>
    <source>
        <strain evidence="1 2">AL1</strain>
    </source>
</reference>